<keyword evidence="4" id="KW-1185">Reference proteome</keyword>
<dbReference type="InterPro" id="IPR035093">
    <property type="entry name" value="RelE/ParE_toxin_dom_sf"/>
</dbReference>
<sequence length="88" mass="10622">MAYRFTFTRRFQKHFKSLTEQEKKQLMNKLELLSENPMHPSLRSKRIQGAEDLFECSVNMDIRIVWYYEGDTMIILVDVGHHDILKQF</sequence>
<evidence type="ECO:0000313" key="2">
    <source>
        <dbReference type="EMBL" id="CAA7602337.1"/>
    </source>
</evidence>
<dbReference type="Pfam" id="PF15738">
    <property type="entry name" value="YafQ_toxin"/>
    <property type="match status" value="1"/>
</dbReference>
<reference evidence="2" key="2">
    <citation type="submission" date="2020-01" db="EMBL/GenBank/DDBJ databases">
        <authorList>
            <person name="Hornung B."/>
        </authorList>
    </citation>
    <scope>NUCLEOTIDE SEQUENCE</scope>
    <source>
        <strain evidence="2">PacBioINE</strain>
    </source>
</reference>
<protein>
    <submittedName>
        <fullName evidence="2">Addiction module toxin, RelE/StbE family</fullName>
    </submittedName>
    <submittedName>
        <fullName evidence="3">Toxin-antitoxin system, toxin component, RelE</fullName>
    </submittedName>
</protein>
<accession>A0A8S0XZ21</accession>
<reference evidence="3" key="1">
    <citation type="submission" date="2014-11" db="EMBL/GenBank/DDBJ databases">
        <authorList>
            <person name="Hornung B.V."/>
        </authorList>
    </citation>
    <scope>NUCLEOTIDE SEQUENCE</scope>
    <source>
        <strain evidence="3">INE</strain>
    </source>
</reference>
<evidence type="ECO:0000313" key="3">
    <source>
        <dbReference type="EMBL" id="CEJ08428.1"/>
    </source>
</evidence>
<proteinExistence type="predicted"/>
<gene>
    <name evidence="3" type="ORF">DEACI_2904</name>
    <name evidence="2" type="ORF">DEACI_3011</name>
</gene>
<evidence type="ECO:0000313" key="4">
    <source>
        <dbReference type="Proteomes" id="UP001071230"/>
    </source>
</evidence>
<keyword evidence="1" id="KW-1277">Toxin-antitoxin system</keyword>
<dbReference type="RefSeq" id="WP_240985720.1">
    <property type="nucleotide sequence ID" value="NZ_CDGJ01000081.1"/>
</dbReference>
<dbReference type="InterPro" id="IPR007712">
    <property type="entry name" value="RelE/ParE_toxin"/>
</dbReference>
<name>A0A8S0XZ21_9FIRM</name>
<dbReference type="AlphaFoldDB" id="A0A8S0XZ21"/>
<dbReference type="Proteomes" id="UP001071230">
    <property type="component" value="Unassembled WGS sequence"/>
</dbReference>
<dbReference type="EMBL" id="LR746496">
    <property type="protein sequence ID" value="CAA7602337.1"/>
    <property type="molecule type" value="Genomic_DNA"/>
</dbReference>
<organism evidence="2">
    <name type="scientific">Acididesulfobacillus acetoxydans</name>
    <dbReference type="NCBI Taxonomy" id="1561005"/>
    <lineage>
        <taxon>Bacteria</taxon>
        <taxon>Bacillati</taxon>
        <taxon>Bacillota</taxon>
        <taxon>Clostridia</taxon>
        <taxon>Eubacteriales</taxon>
        <taxon>Peptococcaceae</taxon>
        <taxon>Acididesulfobacillus</taxon>
    </lineage>
</organism>
<dbReference type="EMBL" id="CDGJ01000081">
    <property type="protein sequence ID" value="CEJ08428.1"/>
    <property type="molecule type" value="Genomic_DNA"/>
</dbReference>
<dbReference type="Proteomes" id="UP000836597">
    <property type="component" value="Chromosome"/>
</dbReference>
<dbReference type="Gene3D" id="3.30.2310.20">
    <property type="entry name" value="RelE-like"/>
    <property type="match status" value="1"/>
</dbReference>
<evidence type="ECO:0000256" key="1">
    <source>
        <dbReference type="ARBA" id="ARBA00022649"/>
    </source>
</evidence>
<dbReference type="InterPro" id="IPR004386">
    <property type="entry name" value="Toxin_YafQ-like"/>
</dbReference>
<dbReference type="KEGG" id="aacx:DEACI_3011"/>
<dbReference type="NCBIfam" id="TIGR02385">
    <property type="entry name" value="RelE_StbE"/>
    <property type="match status" value="1"/>
</dbReference>
<dbReference type="SUPFAM" id="SSF143011">
    <property type="entry name" value="RelE-like"/>
    <property type="match status" value="1"/>
</dbReference>